<keyword evidence="1" id="KW-0472">Membrane</keyword>
<comment type="caution">
    <text evidence="2">The sequence shown here is derived from an EMBL/GenBank/DDBJ whole genome shotgun (WGS) entry which is preliminary data.</text>
</comment>
<organism evidence="2 3">
    <name type="scientific">Pseudomonas kuykendallii</name>
    <dbReference type="NCBI Taxonomy" id="1007099"/>
    <lineage>
        <taxon>Bacteria</taxon>
        <taxon>Pseudomonadati</taxon>
        <taxon>Pseudomonadota</taxon>
        <taxon>Gammaproteobacteria</taxon>
        <taxon>Pseudomonadales</taxon>
        <taxon>Pseudomonadaceae</taxon>
        <taxon>Pseudomonas</taxon>
    </lineage>
</organism>
<sequence length="81" mass="9270">MDQWVYGELAVLSLMVFGLFGIAMVQKNRANQVLLAGQTQISELRRHTIIRLEHENAELKSMLRAHKGQVAHLSRLLESSW</sequence>
<keyword evidence="1" id="KW-0812">Transmembrane</keyword>
<keyword evidence="1" id="KW-1133">Transmembrane helix</keyword>
<evidence type="ECO:0000256" key="1">
    <source>
        <dbReference type="SAM" id="Phobius"/>
    </source>
</evidence>
<dbReference type="EMBL" id="QFOH01000041">
    <property type="protein sequence ID" value="PZP20893.1"/>
    <property type="molecule type" value="Genomic_DNA"/>
</dbReference>
<evidence type="ECO:0000313" key="2">
    <source>
        <dbReference type="EMBL" id="PZP20893.1"/>
    </source>
</evidence>
<feature type="transmembrane region" description="Helical" evidence="1">
    <location>
        <begin position="6"/>
        <end position="25"/>
    </location>
</feature>
<protein>
    <submittedName>
        <fullName evidence="2">Uncharacterized protein</fullName>
    </submittedName>
</protein>
<dbReference type="Proteomes" id="UP000249198">
    <property type="component" value="Unassembled WGS sequence"/>
</dbReference>
<gene>
    <name evidence="2" type="ORF">DI599_21145</name>
</gene>
<dbReference type="RefSeq" id="WP_273234944.1">
    <property type="nucleotide sequence ID" value="NZ_QFOH01000041.1"/>
</dbReference>
<accession>A0A2W5CRU4</accession>
<name>A0A2W5CRU4_9PSED</name>
<evidence type="ECO:0000313" key="3">
    <source>
        <dbReference type="Proteomes" id="UP000249198"/>
    </source>
</evidence>
<dbReference type="AlphaFoldDB" id="A0A2W5CRU4"/>
<proteinExistence type="predicted"/>
<reference evidence="2 3" key="1">
    <citation type="submission" date="2017-08" db="EMBL/GenBank/DDBJ databases">
        <title>Infants hospitalized years apart are colonized by the same room-sourced microbial strains.</title>
        <authorList>
            <person name="Brooks B."/>
            <person name="Olm M.R."/>
            <person name="Firek B.A."/>
            <person name="Baker R."/>
            <person name="Thomas B.C."/>
            <person name="Morowitz M.J."/>
            <person name="Banfield J.F."/>
        </authorList>
    </citation>
    <scope>NUCLEOTIDE SEQUENCE [LARGE SCALE GENOMIC DNA]</scope>
    <source>
        <strain evidence="2">S2_009_000_R2_77</strain>
    </source>
</reference>